<evidence type="ECO:0000313" key="1">
    <source>
        <dbReference type="EMBL" id="ARV77297.1"/>
    </source>
</evidence>
<dbReference type="EMBL" id="MF063068">
    <property type="protein sequence ID" value="ARV77297.1"/>
    <property type="molecule type" value="Genomic_DNA"/>
</dbReference>
<organism evidence="1 2">
    <name type="scientific">Pseudomonas phage Noxifer</name>
    <dbReference type="NCBI Taxonomy" id="2006684"/>
    <lineage>
        <taxon>Viruses</taxon>
        <taxon>Duplodnaviria</taxon>
        <taxon>Heunggongvirae</taxon>
        <taxon>Uroviricota</taxon>
        <taxon>Caudoviricetes</taxon>
        <taxon>Chimalliviridae</taxon>
        <taxon>Noxifervirus</taxon>
        <taxon>Noxifervirus noxifer</taxon>
    </lineage>
</organism>
<keyword evidence="2" id="KW-1185">Reference proteome</keyword>
<accession>A0A1Y0T346</accession>
<gene>
    <name evidence="1" type="ORF">NOXIFER_128</name>
</gene>
<name>A0A1Y0T346_9CAUD</name>
<dbReference type="OrthoDB" id="38314at10239"/>
<protein>
    <submittedName>
        <fullName evidence="1">Uncharacterized protein</fullName>
    </submittedName>
</protein>
<reference evidence="1 2" key="1">
    <citation type="submission" date="2017-05" db="EMBL/GenBank/DDBJ databases">
        <authorList>
            <person name="Song R."/>
            <person name="Chenine A.L."/>
            <person name="Ruprecht R.M."/>
        </authorList>
    </citation>
    <scope>NUCLEOTIDE SEQUENCE [LARGE SCALE GENOMIC DNA]</scope>
</reference>
<dbReference type="Proteomes" id="UP000224829">
    <property type="component" value="Segment"/>
</dbReference>
<evidence type="ECO:0000313" key="2">
    <source>
        <dbReference type="Proteomes" id="UP000224829"/>
    </source>
</evidence>
<proteinExistence type="predicted"/>
<sequence length="236" mass="27059">MDVFMRLQPAHIQTGVIVVGQDELPGPLLHVSTNPNIKAFVPSVTQRTGLTENRSVARVSTAPTLLGCLIGYVQGWDNFYWPEAKKNGSLLQKWTVYRFDTPLSLLPNTKLLFDQKQTDERWLVGYSSDTMSYTPIKTARGFYKDVLLVGRPDKVPFKIMTVLVEVLEDTLLFSKNIKLTKGFWEIRGPEPTGNVRSWESDKLYTVKQISRAEYDYVPPKEYLSMEEFVKPPFMSW</sequence>